<evidence type="ECO:0000256" key="1">
    <source>
        <dbReference type="ARBA" id="ARBA00022723"/>
    </source>
</evidence>
<evidence type="ECO:0000256" key="4">
    <source>
        <dbReference type="PROSITE-ProRule" id="PRU00175"/>
    </source>
</evidence>
<dbReference type="PANTHER" id="PTHR46293">
    <property type="entry name" value="E3 UBIQUITIN PROTEIN LIGASE DRIP1"/>
    <property type="match status" value="1"/>
</dbReference>
<dbReference type="PROSITE" id="PS50089">
    <property type="entry name" value="ZF_RING_2"/>
    <property type="match status" value="1"/>
</dbReference>
<feature type="compositionally biased region" description="Basic and acidic residues" evidence="5">
    <location>
        <begin position="126"/>
        <end position="145"/>
    </location>
</feature>
<dbReference type="Gene3D" id="3.10.20.90">
    <property type="entry name" value="Phosphatidylinositol 3-kinase Catalytic Subunit, Chain A, domain 1"/>
    <property type="match status" value="1"/>
</dbReference>
<sequence length="436" mass="48197">MSVSLSETETDIKTITMGAAKLNYEKVSACVTCPLCNKFFRNATTISECCHSFCRECVDKKLIDEKLKHCPICNRDLGCSPHDKLRPDPCLQDLRDKIFPLEEQNASVKLNINRKKNSPSLLKNNTKIDKAASKPDKAEDEKRGEVEALEEVSSYTIGSARRAKAAARLKFTRSAPPPSCQLDKVGGEEKKDGGLPPGETSNGSLKIKIPNSSKANSSQQPETNKRDNSELRNEMADMFEPLNSLVEPGSKKPRKKSTMQENTVTPIVRSHDNAADQNESTPSNSDSVQHQRPLRTQEKTFRISEDLNFPAQPEIGSNIKSNKEFGPIWFCLVAAEEKKASARLPQLSSSYLRVKDGSVTVSYIKKYLVKKLGLGSEAEVEITLQGRALLSSLQLRNLVDMWLQTVPKNGIQASVGSSAKDFIMVLSYGRKACDTS</sequence>
<dbReference type="GO" id="GO:0008270">
    <property type="term" value="F:zinc ion binding"/>
    <property type="evidence" value="ECO:0007669"/>
    <property type="project" value="UniProtKB-KW"/>
</dbReference>
<feature type="domain" description="RING-type" evidence="6">
    <location>
        <begin position="33"/>
        <end position="74"/>
    </location>
</feature>
<dbReference type="Gene3D" id="3.30.40.10">
    <property type="entry name" value="Zinc/RING finger domain, C3HC4 (zinc finger)"/>
    <property type="match status" value="1"/>
</dbReference>
<evidence type="ECO:0000256" key="3">
    <source>
        <dbReference type="ARBA" id="ARBA00022833"/>
    </source>
</evidence>
<gene>
    <name evidence="7" type="ORF">D0Y65_027406</name>
</gene>
<dbReference type="EMBL" id="QZWG01000010">
    <property type="protein sequence ID" value="RZB87836.1"/>
    <property type="molecule type" value="Genomic_DNA"/>
</dbReference>
<keyword evidence="3" id="KW-0862">Zinc</keyword>
<organism evidence="7 8">
    <name type="scientific">Glycine soja</name>
    <name type="common">Wild soybean</name>
    <dbReference type="NCBI Taxonomy" id="3848"/>
    <lineage>
        <taxon>Eukaryota</taxon>
        <taxon>Viridiplantae</taxon>
        <taxon>Streptophyta</taxon>
        <taxon>Embryophyta</taxon>
        <taxon>Tracheophyta</taxon>
        <taxon>Spermatophyta</taxon>
        <taxon>Magnoliopsida</taxon>
        <taxon>eudicotyledons</taxon>
        <taxon>Gunneridae</taxon>
        <taxon>Pentapetalae</taxon>
        <taxon>rosids</taxon>
        <taxon>fabids</taxon>
        <taxon>Fabales</taxon>
        <taxon>Fabaceae</taxon>
        <taxon>Papilionoideae</taxon>
        <taxon>50 kb inversion clade</taxon>
        <taxon>NPAAA clade</taxon>
        <taxon>indigoferoid/millettioid clade</taxon>
        <taxon>Phaseoleae</taxon>
        <taxon>Glycine</taxon>
        <taxon>Glycine subgen. Soja</taxon>
    </lineage>
</organism>
<dbReference type="InterPro" id="IPR044807">
    <property type="entry name" value="DRIP1-like"/>
</dbReference>
<evidence type="ECO:0000256" key="2">
    <source>
        <dbReference type="ARBA" id="ARBA00022771"/>
    </source>
</evidence>
<accession>A0A445IP32</accession>
<dbReference type="Proteomes" id="UP000289340">
    <property type="component" value="Chromosome 10"/>
</dbReference>
<evidence type="ECO:0000259" key="6">
    <source>
        <dbReference type="PROSITE" id="PS50089"/>
    </source>
</evidence>
<keyword evidence="2 4" id="KW-0863">Zinc-finger</keyword>
<reference evidence="7 8" key="1">
    <citation type="submission" date="2018-09" db="EMBL/GenBank/DDBJ databases">
        <title>A high-quality reference genome of wild soybean provides a powerful tool to mine soybean genomes.</title>
        <authorList>
            <person name="Xie M."/>
            <person name="Chung C.Y.L."/>
            <person name="Li M.-W."/>
            <person name="Wong F.-L."/>
            <person name="Chan T.-F."/>
            <person name="Lam H.-M."/>
        </authorList>
    </citation>
    <scope>NUCLEOTIDE SEQUENCE [LARGE SCALE GENOMIC DNA]</scope>
    <source>
        <strain evidence="8">cv. W05</strain>
        <tissue evidence="7">Hypocotyl of etiolated seedlings</tissue>
    </source>
</reference>
<evidence type="ECO:0000313" key="7">
    <source>
        <dbReference type="EMBL" id="RZB87836.1"/>
    </source>
</evidence>
<dbReference type="GO" id="GO:0004842">
    <property type="term" value="F:ubiquitin-protein transferase activity"/>
    <property type="evidence" value="ECO:0007669"/>
    <property type="project" value="InterPro"/>
</dbReference>
<feature type="region of interest" description="Disordered" evidence="5">
    <location>
        <begin position="168"/>
        <end position="293"/>
    </location>
</feature>
<dbReference type="Pfam" id="PF13923">
    <property type="entry name" value="zf-C3HC4_2"/>
    <property type="match status" value="1"/>
</dbReference>
<protein>
    <submittedName>
        <fullName evidence="7">E3 ubiquitin protein ligase DRIP2</fullName>
    </submittedName>
</protein>
<dbReference type="AlphaFoldDB" id="A0A445IP32"/>
<dbReference type="Gramene" id="XM_028326817.1">
    <property type="protein sequence ID" value="XP_028182618.1"/>
    <property type="gene ID" value="LOC114369583"/>
</dbReference>
<dbReference type="PROSITE" id="PS00518">
    <property type="entry name" value="ZF_RING_1"/>
    <property type="match status" value="1"/>
</dbReference>
<keyword evidence="1" id="KW-0479">Metal-binding</keyword>
<proteinExistence type="predicted"/>
<name>A0A445IP32_GLYSO</name>
<feature type="region of interest" description="Disordered" evidence="5">
    <location>
        <begin position="116"/>
        <end position="145"/>
    </location>
</feature>
<dbReference type="SUPFAM" id="SSF57850">
    <property type="entry name" value="RING/U-box"/>
    <property type="match status" value="1"/>
</dbReference>
<feature type="compositionally biased region" description="Polar residues" evidence="5">
    <location>
        <begin position="199"/>
        <end position="222"/>
    </location>
</feature>
<dbReference type="SMR" id="A0A445IP32"/>
<feature type="compositionally biased region" description="Basic and acidic residues" evidence="5">
    <location>
        <begin position="223"/>
        <end position="235"/>
    </location>
</feature>
<dbReference type="InterPro" id="IPR017907">
    <property type="entry name" value="Znf_RING_CS"/>
</dbReference>
<dbReference type="InterPro" id="IPR013083">
    <property type="entry name" value="Znf_RING/FYVE/PHD"/>
</dbReference>
<dbReference type="PANTHER" id="PTHR46293:SF3">
    <property type="entry name" value="E3 UBIQUITIN PROTEIN LIGASE DRIPH-RELATED"/>
    <property type="match status" value="1"/>
</dbReference>
<evidence type="ECO:0000313" key="8">
    <source>
        <dbReference type="Proteomes" id="UP000289340"/>
    </source>
</evidence>
<dbReference type="SMART" id="SM00184">
    <property type="entry name" value="RING"/>
    <property type="match status" value="1"/>
</dbReference>
<evidence type="ECO:0000256" key="5">
    <source>
        <dbReference type="SAM" id="MobiDB-lite"/>
    </source>
</evidence>
<feature type="compositionally biased region" description="Polar residues" evidence="5">
    <location>
        <begin position="275"/>
        <end position="290"/>
    </location>
</feature>
<dbReference type="InterPro" id="IPR001841">
    <property type="entry name" value="Znf_RING"/>
</dbReference>
<comment type="caution">
    <text evidence="7">The sequence shown here is derived from an EMBL/GenBank/DDBJ whole genome shotgun (WGS) entry which is preliminary data.</text>
</comment>
<keyword evidence="8" id="KW-1185">Reference proteome</keyword>